<feature type="domain" description="AB hydrolase-1" evidence="2">
    <location>
        <begin position="154"/>
        <end position="418"/>
    </location>
</feature>
<reference evidence="3" key="1">
    <citation type="journal article" date="2014" name="Int. J. Syst. Evol. Microbiol.">
        <title>Complete genome sequence of Corynebacterium casei LMG S-19264T (=DSM 44701T), isolated from a smear-ripened cheese.</title>
        <authorList>
            <consortium name="US DOE Joint Genome Institute (JGI-PGF)"/>
            <person name="Walter F."/>
            <person name="Albersmeier A."/>
            <person name="Kalinowski J."/>
            <person name="Ruckert C."/>
        </authorList>
    </citation>
    <scope>NUCLEOTIDE SEQUENCE</scope>
    <source>
        <strain evidence="3">KCTC 42651</strain>
    </source>
</reference>
<organism evidence="3 4">
    <name type="scientific">Thalassobaculum fulvum</name>
    <dbReference type="NCBI Taxonomy" id="1633335"/>
    <lineage>
        <taxon>Bacteria</taxon>
        <taxon>Pseudomonadati</taxon>
        <taxon>Pseudomonadota</taxon>
        <taxon>Alphaproteobacteria</taxon>
        <taxon>Rhodospirillales</taxon>
        <taxon>Thalassobaculaceae</taxon>
        <taxon>Thalassobaculum</taxon>
    </lineage>
</organism>
<dbReference type="Pfam" id="PF00561">
    <property type="entry name" value="Abhydrolase_1"/>
    <property type="match status" value="1"/>
</dbReference>
<dbReference type="RefSeq" id="WP_189987362.1">
    <property type="nucleotide sequence ID" value="NZ_BMZS01000001.1"/>
</dbReference>
<evidence type="ECO:0000313" key="4">
    <source>
        <dbReference type="Proteomes" id="UP000630353"/>
    </source>
</evidence>
<dbReference type="InterPro" id="IPR051321">
    <property type="entry name" value="PHA/PHB_synthase"/>
</dbReference>
<comment type="caution">
    <text evidence="3">The sequence shown here is derived from an EMBL/GenBank/DDBJ whole genome shotgun (WGS) entry which is preliminary data.</text>
</comment>
<dbReference type="Gene3D" id="3.40.50.1820">
    <property type="entry name" value="alpha/beta hydrolase"/>
    <property type="match status" value="1"/>
</dbReference>
<dbReference type="SUPFAM" id="SSF53474">
    <property type="entry name" value="alpha/beta-Hydrolases"/>
    <property type="match status" value="1"/>
</dbReference>
<keyword evidence="4" id="KW-1185">Reference proteome</keyword>
<dbReference type="InterPro" id="IPR029058">
    <property type="entry name" value="AB_hydrolase_fold"/>
</dbReference>
<dbReference type="PANTHER" id="PTHR36837:SF4">
    <property type="entry name" value="BLR0908 PROTEIN"/>
    <property type="match status" value="1"/>
</dbReference>
<dbReference type="InterPro" id="IPR000073">
    <property type="entry name" value="AB_hydrolase_1"/>
</dbReference>
<proteinExistence type="predicted"/>
<protein>
    <submittedName>
        <fullName evidence="3">Alpha/beta hydrolase</fullName>
    </submittedName>
</protein>
<dbReference type="Proteomes" id="UP000630353">
    <property type="component" value="Unassembled WGS sequence"/>
</dbReference>
<dbReference type="EMBL" id="BMZS01000001">
    <property type="protein sequence ID" value="GHD41259.1"/>
    <property type="molecule type" value="Genomic_DNA"/>
</dbReference>
<evidence type="ECO:0000256" key="1">
    <source>
        <dbReference type="SAM" id="MobiDB-lite"/>
    </source>
</evidence>
<keyword evidence="3" id="KW-0378">Hydrolase</keyword>
<sequence>MAGRDSSAAGTRASGDPRRPGPRPLPLYLSTALTTWLSSYASSAAWKSGSLDWKTASAEAATSLRHQLEALEAARAAAKADPEADPSAPASFEEALDEEIRHRLGRFLDGIQAYREHPYRRPAQDPPVCWKEGTTLLLDYGAVPEAARPMGGVPILVIPSLVNRGYVLDLAPRRSLMRALAAAGFRPFLVEWGFPGETERRFTLTDYVAGRLEGALEAVLTIAGRRPPVLGYCMGGLLALALVQRRPRDTAGMALLATPWDFSADASPVAASLPLAEPWLSAMIEAAGWLPTDLIQSLFFSLDPMLVIRKFLRFAELDPDSPEAAEFVALEDWLNDGVPLAAPVAREALFDWYGRNTPMTGDWRVAGRPVVPEQVEAPALVMVPARDRIVPPASARALAERLPNATRADLALGHIGMVVGSSAPKRAWSTLIDWIGETT</sequence>
<reference evidence="3" key="2">
    <citation type="submission" date="2020-09" db="EMBL/GenBank/DDBJ databases">
        <authorList>
            <person name="Sun Q."/>
            <person name="Kim S."/>
        </authorList>
    </citation>
    <scope>NUCLEOTIDE SEQUENCE</scope>
    <source>
        <strain evidence="3">KCTC 42651</strain>
    </source>
</reference>
<feature type="region of interest" description="Disordered" evidence="1">
    <location>
        <begin position="1"/>
        <end position="25"/>
    </location>
</feature>
<gene>
    <name evidence="3" type="ORF">GCM10017083_05470</name>
</gene>
<name>A0A918XN91_9PROT</name>
<dbReference type="GO" id="GO:0016787">
    <property type="term" value="F:hydrolase activity"/>
    <property type="evidence" value="ECO:0007669"/>
    <property type="project" value="UniProtKB-KW"/>
</dbReference>
<evidence type="ECO:0000313" key="3">
    <source>
        <dbReference type="EMBL" id="GHD41259.1"/>
    </source>
</evidence>
<dbReference type="PANTHER" id="PTHR36837">
    <property type="entry name" value="POLY(3-HYDROXYALKANOATE) POLYMERASE SUBUNIT PHAC"/>
    <property type="match status" value="1"/>
</dbReference>
<evidence type="ECO:0000259" key="2">
    <source>
        <dbReference type="Pfam" id="PF00561"/>
    </source>
</evidence>
<dbReference type="AlphaFoldDB" id="A0A918XN91"/>
<accession>A0A918XN91</accession>